<feature type="region of interest" description="Disordered" evidence="1">
    <location>
        <begin position="24"/>
        <end position="50"/>
    </location>
</feature>
<evidence type="ECO:0000313" key="2">
    <source>
        <dbReference type="EMBL" id="PSR91115.1"/>
    </source>
</evidence>
<dbReference type="AlphaFoldDB" id="A0A2R6PGW8"/>
<feature type="compositionally biased region" description="Polar residues" evidence="1">
    <location>
        <begin position="131"/>
        <end position="141"/>
    </location>
</feature>
<reference evidence="2 3" key="1">
    <citation type="submission" date="2017-07" db="EMBL/GenBank/DDBJ databases">
        <title>An improved, manually edited Actinidia chinensis var. chinensis (kiwifruit) genome highlights the challenges associated with draft genomes and gene prediction in plants.</title>
        <authorList>
            <person name="Pilkington S."/>
            <person name="Crowhurst R."/>
            <person name="Hilario E."/>
            <person name="Nardozza S."/>
            <person name="Fraser L."/>
            <person name="Peng Y."/>
            <person name="Gunaseelan K."/>
            <person name="Simpson R."/>
            <person name="Tahir J."/>
            <person name="Deroles S."/>
            <person name="Templeton K."/>
            <person name="Luo Z."/>
            <person name="Davy M."/>
            <person name="Cheng C."/>
            <person name="Mcneilage M."/>
            <person name="Scaglione D."/>
            <person name="Liu Y."/>
            <person name="Zhang Q."/>
            <person name="Datson P."/>
            <person name="De Silva N."/>
            <person name="Gardiner S."/>
            <person name="Bassett H."/>
            <person name="Chagne D."/>
            <person name="Mccallum J."/>
            <person name="Dzierzon H."/>
            <person name="Deng C."/>
            <person name="Wang Y.-Y."/>
            <person name="Barron N."/>
            <person name="Manako K."/>
            <person name="Bowen J."/>
            <person name="Foster T."/>
            <person name="Erridge Z."/>
            <person name="Tiffin H."/>
            <person name="Waite C."/>
            <person name="Davies K."/>
            <person name="Grierson E."/>
            <person name="Laing W."/>
            <person name="Kirk R."/>
            <person name="Chen X."/>
            <person name="Wood M."/>
            <person name="Montefiori M."/>
            <person name="Brummell D."/>
            <person name="Schwinn K."/>
            <person name="Catanach A."/>
            <person name="Fullerton C."/>
            <person name="Li D."/>
            <person name="Meiyalaghan S."/>
            <person name="Nieuwenhuizen N."/>
            <person name="Read N."/>
            <person name="Prakash R."/>
            <person name="Hunter D."/>
            <person name="Zhang H."/>
            <person name="Mckenzie M."/>
            <person name="Knabel M."/>
            <person name="Harris A."/>
            <person name="Allan A."/>
            <person name="Chen A."/>
            <person name="Janssen B."/>
            <person name="Plunkett B."/>
            <person name="Dwamena C."/>
            <person name="Voogd C."/>
            <person name="Leif D."/>
            <person name="Lafferty D."/>
            <person name="Souleyre E."/>
            <person name="Varkonyi-Gasic E."/>
            <person name="Gambi F."/>
            <person name="Hanley J."/>
            <person name="Yao J.-L."/>
            <person name="Cheung J."/>
            <person name="David K."/>
            <person name="Warren B."/>
            <person name="Marsh K."/>
            <person name="Snowden K."/>
            <person name="Lin-Wang K."/>
            <person name="Brian L."/>
            <person name="Martinez-Sanchez M."/>
            <person name="Wang M."/>
            <person name="Ileperuma N."/>
            <person name="Macnee N."/>
            <person name="Campin R."/>
            <person name="Mcatee P."/>
            <person name="Drummond R."/>
            <person name="Espley R."/>
            <person name="Ireland H."/>
            <person name="Wu R."/>
            <person name="Atkinson R."/>
            <person name="Karunairetnam S."/>
            <person name="Bulley S."/>
            <person name="Chunkath S."/>
            <person name="Hanley Z."/>
            <person name="Storey R."/>
            <person name="Thrimawithana A."/>
            <person name="Thomson S."/>
            <person name="David C."/>
            <person name="Testolin R."/>
        </authorList>
    </citation>
    <scope>NUCLEOTIDE SEQUENCE [LARGE SCALE GENOMIC DNA]</scope>
    <source>
        <strain evidence="3">cv. Red5</strain>
        <tissue evidence="2">Young leaf</tissue>
    </source>
</reference>
<dbReference type="EMBL" id="NKQK01000025">
    <property type="protein sequence ID" value="PSR91115.1"/>
    <property type="molecule type" value="Genomic_DNA"/>
</dbReference>
<protein>
    <submittedName>
        <fullName evidence="2">DExH-box ATP-dependent RNA helicase</fullName>
    </submittedName>
</protein>
<dbReference type="Gramene" id="PSR91115">
    <property type="protein sequence ID" value="PSR91115"/>
    <property type="gene ID" value="CEY00_Acc28457"/>
</dbReference>
<sequence length="211" mass="24092">MSVAVAVSLRFSVTYVSHPKTLIETSRPRRRRRRLSAEMKDRPLPSSCGAVYVPPHHRLRSVITSSNLSSSAPLVDSKTVLTQNNSSSIPRGNPYPYLTRQQFRQQQQMKNSQLDSADDLSEEGSDRDAKPSSNPGASTSDNMEAWKWKLTTLLRNKDKQEVVSRDKKDRRDFEQIVALASKMGLYSHLYIKVVVVSKEPLPWMRNVHRER</sequence>
<keyword evidence="2" id="KW-0378">Hydrolase</keyword>
<keyword evidence="2" id="KW-0067">ATP-binding</keyword>
<gene>
    <name evidence="2" type="ORF">CEY00_Acc28457</name>
</gene>
<comment type="caution">
    <text evidence="2">The sequence shown here is derived from an EMBL/GenBank/DDBJ whole genome shotgun (WGS) entry which is preliminary data.</text>
</comment>
<dbReference type="Proteomes" id="UP000241394">
    <property type="component" value="Chromosome LG25"/>
</dbReference>
<evidence type="ECO:0000256" key="1">
    <source>
        <dbReference type="SAM" id="MobiDB-lite"/>
    </source>
</evidence>
<dbReference type="GO" id="GO:0004386">
    <property type="term" value="F:helicase activity"/>
    <property type="evidence" value="ECO:0007669"/>
    <property type="project" value="UniProtKB-KW"/>
</dbReference>
<feature type="region of interest" description="Disordered" evidence="1">
    <location>
        <begin position="102"/>
        <end position="141"/>
    </location>
</feature>
<proteinExistence type="predicted"/>
<accession>A0A2R6PGW8</accession>
<dbReference type="OMA" id="AHIESSH"/>
<name>A0A2R6PGW8_ACTCC</name>
<keyword evidence="3" id="KW-1185">Reference proteome</keyword>
<reference evidence="3" key="2">
    <citation type="journal article" date="2018" name="BMC Genomics">
        <title>A manually annotated Actinidia chinensis var. chinensis (kiwifruit) genome highlights the challenges associated with draft genomes and gene prediction in plants.</title>
        <authorList>
            <person name="Pilkington S.M."/>
            <person name="Crowhurst R."/>
            <person name="Hilario E."/>
            <person name="Nardozza S."/>
            <person name="Fraser L."/>
            <person name="Peng Y."/>
            <person name="Gunaseelan K."/>
            <person name="Simpson R."/>
            <person name="Tahir J."/>
            <person name="Deroles S.C."/>
            <person name="Templeton K."/>
            <person name="Luo Z."/>
            <person name="Davy M."/>
            <person name="Cheng C."/>
            <person name="McNeilage M."/>
            <person name="Scaglione D."/>
            <person name="Liu Y."/>
            <person name="Zhang Q."/>
            <person name="Datson P."/>
            <person name="De Silva N."/>
            <person name="Gardiner S.E."/>
            <person name="Bassett H."/>
            <person name="Chagne D."/>
            <person name="McCallum J."/>
            <person name="Dzierzon H."/>
            <person name="Deng C."/>
            <person name="Wang Y.Y."/>
            <person name="Barron L."/>
            <person name="Manako K."/>
            <person name="Bowen J."/>
            <person name="Foster T.M."/>
            <person name="Erridge Z.A."/>
            <person name="Tiffin H."/>
            <person name="Waite C.N."/>
            <person name="Davies K.M."/>
            <person name="Grierson E.P."/>
            <person name="Laing W.A."/>
            <person name="Kirk R."/>
            <person name="Chen X."/>
            <person name="Wood M."/>
            <person name="Montefiori M."/>
            <person name="Brummell D.A."/>
            <person name="Schwinn K.E."/>
            <person name="Catanach A."/>
            <person name="Fullerton C."/>
            <person name="Li D."/>
            <person name="Meiyalaghan S."/>
            <person name="Nieuwenhuizen N."/>
            <person name="Read N."/>
            <person name="Prakash R."/>
            <person name="Hunter D."/>
            <person name="Zhang H."/>
            <person name="McKenzie M."/>
            <person name="Knabel M."/>
            <person name="Harris A."/>
            <person name="Allan A.C."/>
            <person name="Gleave A."/>
            <person name="Chen A."/>
            <person name="Janssen B.J."/>
            <person name="Plunkett B."/>
            <person name="Ampomah-Dwamena C."/>
            <person name="Voogd C."/>
            <person name="Leif D."/>
            <person name="Lafferty D."/>
            <person name="Souleyre E.J.F."/>
            <person name="Varkonyi-Gasic E."/>
            <person name="Gambi F."/>
            <person name="Hanley J."/>
            <person name="Yao J.L."/>
            <person name="Cheung J."/>
            <person name="David K.M."/>
            <person name="Warren B."/>
            <person name="Marsh K."/>
            <person name="Snowden K.C."/>
            <person name="Lin-Wang K."/>
            <person name="Brian L."/>
            <person name="Martinez-Sanchez M."/>
            <person name="Wang M."/>
            <person name="Ileperuma N."/>
            <person name="Macnee N."/>
            <person name="Campin R."/>
            <person name="McAtee P."/>
            <person name="Drummond R.S.M."/>
            <person name="Espley R.V."/>
            <person name="Ireland H.S."/>
            <person name="Wu R."/>
            <person name="Atkinson R.G."/>
            <person name="Karunairetnam S."/>
            <person name="Bulley S."/>
            <person name="Chunkath S."/>
            <person name="Hanley Z."/>
            <person name="Storey R."/>
            <person name="Thrimawithana A.H."/>
            <person name="Thomson S."/>
            <person name="David C."/>
            <person name="Testolin R."/>
            <person name="Huang H."/>
            <person name="Hellens R.P."/>
            <person name="Schaffer R.J."/>
        </authorList>
    </citation>
    <scope>NUCLEOTIDE SEQUENCE [LARGE SCALE GENOMIC DNA]</scope>
    <source>
        <strain evidence="3">cv. Red5</strain>
    </source>
</reference>
<keyword evidence="2" id="KW-0347">Helicase</keyword>
<dbReference type="STRING" id="1590841.A0A2R6PGW8"/>
<evidence type="ECO:0000313" key="3">
    <source>
        <dbReference type="Proteomes" id="UP000241394"/>
    </source>
</evidence>
<organism evidence="2 3">
    <name type="scientific">Actinidia chinensis var. chinensis</name>
    <name type="common">Chinese soft-hair kiwi</name>
    <dbReference type="NCBI Taxonomy" id="1590841"/>
    <lineage>
        <taxon>Eukaryota</taxon>
        <taxon>Viridiplantae</taxon>
        <taxon>Streptophyta</taxon>
        <taxon>Embryophyta</taxon>
        <taxon>Tracheophyta</taxon>
        <taxon>Spermatophyta</taxon>
        <taxon>Magnoliopsida</taxon>
        <taxon>eudicotyledons</taxon>
        <taxon>Gunneridae</taxon>
        <taxon>Pentapetalae</taxon>
        <taxon>asterids</taxon>
        <taxon>Ericales</taxon>
        <taxon>Actinidiaceae</taxon>
        <taxon>Actinidia</taxon>
    </lineage>
</organism>
<dbReference type="OrthoDB" id="1749974at2759"/>
<keyword evidence="2" id="KW-0547">Nucleotide-binding</keyword>
<dbReference type="InParanoid" id="A0A2R6PGW8"/>